<dbReference type="EMBL" id="JAGUCN010000001">
    <property type="protein sequence ID" value="MBS2209894.1"/>
    <property type="molecule type" value="Genomic_DNA"/>
</dbReference>
<organism evidence="1 2">
    <name type="scientific">Carboxylicivirga mesophila</name>
    <dbReference type="NCBI Taxonomy" id="1166478"/>
    <lineage>
        <taxon>Bacteria</taxon>
        <taxon>Pseudomonadati</taxon>
        <taxon>Bacteroidota</taxon>
        <taxon>Bacteroidia</taxon>
        <taxon>Marinilabiliales</taxon>
        <taxon>Marinilabiliaceae</taxon>
        <taxon>Carboxylicivirga</taxon>
    </lineage>
</organism>
<dbReference type="RefSeq" id="WP_212223798.1">
    <property type="nucleotide sequence ID" value="NZ_JAGUCN010000001.1"/>
</dbReference>
<name>A0ABS5K4D7_9BACT</name>
<evidence type="ECO:0008006" key="3">
    <source>
        <dbReference type="Google" id="ProtNLM"/>
    </source>
</evidence>
<dbReference type="Proteomes" id="UP000721861">
    <property type="component" value="Unassembled WGS sequence"/>
</dbReference>
<keyword evidence="2" id="KW-1185">Reference proteome</keyword>
<comment type="caution">
    <text evidence="1">The sequence shown here is derived from an EMBL/GenBank/DDBJ whole genome shotgun (WGS) entry which is preliminary data.</text>
</comment>
<accession>A0ABS5K4D7</accession>
<evidence type="ECO:0000313" key="1">
    <source>
        <dbReference type="EMBL" id="MBS2209894.1"/>
    </source>
</evidence>
<protein>
    <recommendedName>
        <fullName evidence="3">Lipocalin-like domain-containing protein</fullName>
    </recommendedName>
</protein>
<proteinExistence type="predicted"/>
<evidence type="ECO:0000313" key="2">
    <source>
        <dbReference type="Proteomes" id="UP000721861"/>
    </source>
</evidence>
<gene>
    <name evidence="1" type="ORF">KEM09_00655</name>
</gene>
<reference evidence="1 2" key="1">
    <citation type="journal article" date="2014" name="Int. J. Syst. Evol. Microbiol.">
        <title>Carboxylicivirga gen. nov. in the family Marinilabiliaceae with two novel species, Carboxylicivirga mesophila sp. nov. and Carboxylicivirga taeanensis sp. nov., and reclassification of Cytophaga fermentans as Saccharicrinis fermentans gen. nov., comb. nov.</title>
        <authorList>
            <person name="Yang S.H."/>
            <person name="Seo H.S."/>
            <person name="Woo J.H."/>
            <person name="Oh H.M."/>
            <person name="Jang H."/>
            <person name="Lee J.H."/>
            <person name="Kim S.J."/>
            <person name="Kwon K.K."/>
        </authorList>
    </citation>
    <scope>NUCLEOTIDE SEQUENCE [LARGE SCALE GENOMIC DNA]</scope>
    <source>
        <strain evidence="1 2">JCM 18290</strain>
    </source>
</reference>
<sequence length="131" mass="15240">MEKKTVTLILLFVTLINIKSQTTDIKLKDIIVGTWNIEYRGTTVTTDNPDANENIDLTSELLKKEDGKIEFVNQTYILNSDKSGKYLIKGTTIYLDDKKYHFAIHNKDKFNLVRKINADCFLTYMIERKNK</sequence>